<dbReference type="InterPro" id="IPR013216">
    <property type="entry name" value="Methyltransf_11"/>
</dbReference>
<evidence type="ECO:0000313" key="6">
    <source>
        <dbReference type="Proteomes" id="UP001157091"/>
    </source>
</evidence>
<dbReference type="Gene3D" id="3.40.630.30">
    <property type="match status" value="1"/>
</dbReference>
<evidence type="ECO:0000259" key="3">
    <source>
        <dbReference type="Pfam" id="PF13530"/>
    </source>
</evidence>
<dbReference type="Pfam" id="PF17668">
    <property type="entry name" value="Acetyltransf_17"/>
    <property type="match status" value="1"/>
</dbReference>
<evidence type="ECO:0000259" key="4">
    <source>
        <dbReference type="Pfam" id="PF17668"/>
    </source>
</evidence>
<proteinExistence type="predicted"/>
<dbReference type="Gene3D" id="3.30.1050.10">
    <property type="entry name" value="SCP2 sterol-binding domain"/>
    <property type="match status" value="1"/>
</dbReference>
<dbReference type="SUPFAM" id="SSF53335">
    <property type="entry name" value="S-adenosyl-L-methionine-dependent methyltransferases"/>
    <property type="match status" value="1"/>
</dbReference>
<feature type="compositionally biased region" description="Basic residues" evidence="1">
    <location>
        <begin position="143"/>
        <end position="162"/>
    </location>
</feature>
<dbReference type="InterPro" id="IPR016181">
    <property type="entry name" value="Acyl_CoA_acyltransferase"/>
</dbReference>
<dbReference type="InterPro" id="IPR029063">
    <property type="entry name" value="SAM-dependent_MTases_sf"/>
</dbReference>
<comment type="caution">
    <text evidence="5">The sequence shown here is derived from an EMBL/GenBank/DDBJ whole genome shotgun (WGS) entry which is preliminary data.</text>
</comment>
<feature type="domain" description="Eis-like acetyltransferase" evidence="4">
    <location>
        <begin position="1"/>
        <end position="50"/>
    </location>
</feature>
<keyword evidence="6" id="KW-1185">Reference proteome</keyword>
<dbReference type="RefSeq" id="WP_348525318.1">
    <property type="nucleotide sequence ID" value="NZ_BSUK01000001.1"/>
</dbReference>
<feature type="domain" description="Enhanced intracellular survival protein" evidence="3">
    <location>
        <begin position="60"/>
        <end position="142"/>
    </location>
</feature>
<evidence type="ECO:0000256" key="1">
    <source>
        <dbReference type="SAM" id="MobiDB-lite"/>
    </source>
</evidence>
<organism evidence="5 6">
    <name type="scientific">Luteimicrobium album</name>
    <dbReference type="NCBI Taxonomy" id="1054550"/>
    <lineage>
        <taxon>Bacteria</taxon>
        <taxon>Bacillati</taxon>
        <taxon>Actinomycetota</taxon>
        <taxon>Actinomycetes</taxon>
        <taxon>Micrococcales</taxon>
        <taxon>Luteimicrobium</taxon>
    </lineage>
</organism>
<evidence type="ECO:0000259" key="2">
    <source>
        <dbReference type="Pfam" id="PF08241"/>
    </source>
</evidence>
<evidence type="ECO:0008006" key="7">
    <source>
        <dbReference type="Google" id="ProtNLM"/>
    </source>
</evidence>
<dbReference type="Gene3D" id="3.40.50.150">
    <property type="entry name" value="Vaccinia Virus protein VP39"/>
    <property type="match status" value="1"/>
</dbReference>
<dbReference type="SUPFAM" id="SSF55729">
    <property type="entry name" value="Acyl-CoA N-acyltransferases (Nat)"/>
    <property type="match status" value="1"/>
</dbReference>
<dbReference type="EMBL" id="BSUK01000001">
    <property type="protein sequence ID" value="GMA26564.1"/>
    <property type="molecule type" value="Genomic_DNA"/>
</dbReference>
<dbReference type="InterPro" id="IPR052939">
    <property type="entry name" value="23S_rRNA_MeTrnsfrase_RlmA"/>
</dbReference>
<dbReference type="Pfam" id="PF08241">
    <property type="entry name" value="Methyltransf_11"/>
    <property type="match status" value="1"/>
</dbReference>
<feature type="region of interest" description="Disordered" evidence="1">
    <location>
        <begin position="142"/>
        <end position="164"/>
    </location>
</feature>
<accession>A0ABQ6I977</accession>
<dbReference type="PANTHER" id="PTHR43460">
    <property type="entry name" value="METHYLTRANSFERASE"/>
    <property type="match status" value="1"/>
</dbReference>
<reference evidence="6" key="1">
    <citation type="journal article" date="2019" name="Int. J. Syst. Evol. Microbiol.">
        <title>The Global Catalogue of Microorganisms (GCM) 10K type strain sequencing project: providing services to taxonomists for standard genome sequencing and annotation.</title>
        <authorList>
            <consortium name="The Broad Institute Genomics Platform"/>
            <consortium name="The Broad Institute Genome Sequencing Center for Infectious Disease"/>
            <person name="Wu L."/>
            <person name="Ma J."/>
        </authorList>
    </citation>
    <scope>NUCLEOTIDE SEQUENCE [LARGE SCALE GENOMIC DNA]</scope>
    <source>
        <strain evidence="6">NBRC 106348</strain>
    </source>
</reference>
<gene>
    <name evidence="5" type="ORF">GCM10025864_43230</name>
</gene>
<protein>
    <recommendedName>
        <fullName evidence="7">Methyltransferase type 11 domain-containing protein</fullName>
    </recommendedName>
</protein>
<evidence type="ECO:0000313" key="5">
    <source>
        <dbReference type="EMBL" id="GMA26564.1"/>
    </source>
</evidence>
<dbReference type="PANTHER" id="PTHR43460:SF1">
    <property type="entry name" value="METHYLTRANSFERASE TYPE 11 DOMAIN-CONTAINING PROTEIN"/>
    <property type="match status" value="1"/>
</dbReference>
<dbReference type="SUPFAM" id="SSF55718">
    <property type="entry name" value="SCP-like"/>
    <property type="match status" value="1"/>
</dbReference>
<dbReference type="Pfam" id="PF13530">
    <property type="entry name" value="SCP2_2"/>
    <property type="match status" value="1"/>
</dbReference>
<dbReference type="InterPro" id="IPR036527">
    <property type="entry name" value="SCP2_sterol-bd_dom_sf"/>
</dbReference>
<sequence>MALDAAAARALWDVLLDLDLTDDVHPFMIPTDDVVAQWLVDRRKATPTLFDNLWVRVLDVPTALAARQYAADVDVVLGVHDARLAGNSGSWRLRARAFAPGAEVVRTDEPADVTLDVRELGAAYLGGETLVALAAAGLVAGHRPGRSRGRRPRSRGRSRRARAGCSEAVRPYDDLVADAAAADVDGWDFSWLDGRATEERPSWRYAKRLAAALTGVGSALDLQTGGGEVLATAAPFPRVMVATEGWPPNAARATALLHPLGCAVVTARDDAPLPFADGAFELVTSRHPVVPPWAEIARVLAPGGTYLAQHVGPASGFELIEAFLGPLDEEHRRGRDPFAEAAEARAARLEVAELRTERLRIEIADVGAVVYLLRKLVWWVPGFTVERYGAELSALDARIRRDGSFVAHSSRTLVVARRA</sequence>
<dbReference type="Proteomes" id="UP001157091">
    <property type="component" value="Unassembled WGS sequence"/>
</dbReference>
<name>A0ABQ6I977_9MICO</name>
<dbReference type="InterPro" id="IPR041380">
    <property type="entry name" value="Acetyltransf_17"/>
</dbReference>
<dbReference type="InterPro" id="IPR025559">
    <property type="entry name" value="Eis_dom"/>
</dbReference>
<feature type="domain" description="Methyltransferase type 11" evidence="2">
    <location>
        <begin position="220"/>
        <end position="307"/>
    </location>
</feature>